<keyword evidence="2" id="KW-1185">Reference proteome</keyword>
<sequence>MLLQSSSRVESATPVSGSTRLGSSLPLFDWISPGSTPSTRGALKQVSLDVEGFGQIGSYLPVVGCIQLSSSFLLRSSSRLDLFAFVVDSVHFGSAPLAQSFAYLGSALVTFQHAHSDLPPPLQRMSRVDLSSLTCGAV</sequence>
<comment type="caution">
    <text evidence="1">The sequence shown here is derived from an EMBL/GenBank/DDBJ whole genome shotgun (WGS) entry which is preliminary data.</text>
</comment>
<reference evidence="1 2" key="1">
    <citation type="submission" date="2024-02" db="EMBL/GenBank/DDBJ databases">
        <authorList>
            <person name="Chen Y."/>
            <person name="Shah S."/>
            <person name="Dougan E. K."/>
            <person name="Thang M."/>
            <person name="Chan C."/>
        </authorList>
    </citation>
    <scope>NUCLEOTIDE SEQUENCE [LARGE SCALE GENOMIC DNA]</scope>
</reference>
<name>A0ABP0HPB5_9DINO</name>
<organism evidence="1 2">
    <name type="scientific">Durusdinium trenchii</name>
    <dbReference type="NCBI Taxonomy" id="1381693"/>
    <lineage>
        <taxon>Eukaryota</taxon>
        <taxon>Sar</taxon>
        <taxon>Alveolata</taxon>
        <taxon>Dinophyceae</taxon>
        <taxon>Suessiales</taxon>
        <taxon>Symbiodiniaceae</taxon>
        <taxon>Durusdinium</taxon>
    </lineage>
</organism>
<accession>A0ABP0HPB5</accession>
<proteinExistence type="predicted"/>
<evidence type="ECO:0000313" key="1">
    <source>
        <dbReference type="EMBL" id="CAK8992056.1"/>
    </source>
</evidence>
<dbReference type="Proteomes" id="UP001642464">
    <property type="component" value="Unassembled WGS sequence"/>
</dbReference>
<dbReference type="EMBL" id="CAXAMM010001452">
    <property type="protein sequence ID" value="CAK8992056.1"/>
    <property type="molecule type" value="Genomic_DNA"/>
</dbReference>
<gene>
    <name evidence="1" type="ORF">SCF082_LOCUS2928</name>
</gene>
<protein>
    <submittedName>
        <fullName evidence="1">Uncharacterized protein</fullName>
    </submittedName>
</protein>
<evidence type="ECO:0000313" key="2">
    <source>
        <dbReference type="Proteomes" id="UP001642464"/>
    </source>
</evidence>